<evidence type="ECO:0000313" key="2">
    <source>
        <dbReference type="Proteomes" id="UP001314170"/>
    </source>
</evidence>
<dbReference type="EMBL" id="CAWUPB010001173">
    <property type="protein sequence ID" value="CAK7347467.1"/>
    <property type="molecule type" value="Genomic_DNA"/>
</dbReference>
<sequence length="95" mass="10935">MFRLSQGRKILENAECYTYNRPRPHDFVSGKEQTCLMPTNSCSTNARNISLQAMNDGSIVWMGLALKDQILQKPNARFASMFDKSFAFLQQRQLK</sequence>
<reference evidence="1 2" key="1">
    <citation type="submission" date="2024-01" db="EMBL/GenBank/DDBJ databases">
        <authorList>
            <person name="Waweru B."/>
        </authorList>
    </citation>
    <scope>NUCLEOTIDE SEQUENCE [LARGE SCALE GENOMIC DNA]</scope>
</reference>
<dbReference type="AlphaFoldDB" id="A0AAV1SBF0"/>
<protein>
    <submittedName>
        <fullName evidence="1">Uncharacterized protein</fullName>
    </submittedName>
</protein>
<accession>A0AAV1SBF0</accession>
<organism evidence="1 2">
    <name type="scientific">Dovyalis caffra</name>
    <dbReference type="NCBI Taxonomy" id="77055"/>
    <lineage>
        <taxon>Eukaryota</taxon>
        <taxon>Viridiplantae</taxon>
        <taxon>Streptophyta</taxon>
        <taxon>Embryophyta</taxon>
        <taxon>Tracheophyta</taxon>
        <taxon>Spermatophyta</taxon>
        <taxon>Magnoliopsida</taxon>
        <taxon>eudicotyledons</taxon>
        <taxon>Gunneridae</taxon>
        <taxon>Pentapetalae</taxon>
        <taxon>rosids</taxon>
        <taxon>fabids</taxon>
        <taxon>Malpighiales</taxon>
        <taxon>Salicaceae</taxon>
        <taxon>Flacourtieae</taxon>
        <taxon>Dovyalis</taxon>
    </lineage>
</organism>
<evidence type="ECO:0000313" key="1">
    <source>
        <dbReference type="EMBL" id="CAK7347467.1"/>
    </source>
</evidence>
<keyword evidence="2" id="KW-1185">Reference proteome</keyword>
<name>A0AAV1SBF0_9ROSI</name>
<proteinExistence type="predicted"/>
<comment type="caution">
    <text evidence="1">The sequence shown here is derived from an EMBL/GenBank/DDBJ whole genome shotgun (WGS) entry which is preliminary data.</text>
</comment>
<dbReference type="Proteomes" id="UP001314170">
    <property type="component" value="Unassembled WGS sequence"/>
</dbReference>
<gene>
    <name evidence="1" type="ORF">DCAF_LOCUS20154</name>
</gene>